<gene>
    <name evidence="2" type="ORF">FA014_00005</name>
</gene>
<evidence type="ECO:0000313" key="2">
    <source>
        <dbReference type="EMBL" id="TKR27438.1"/>
    </source>
</evidence>
<feature type="compositionally biased region" description="Basic and acidic residues" evidence="1">
    <location>
        <begin position="9"/>
        <end position="19"/>
    </location>
</feature>
<evidence type="ECO:0000256" key="1">
    <source>
        <dbReference type="SAM" id="MobiDB-lite"/>
    </source>
</evidence>
<feature type="region of interest" description="Disordered" evidence="1">
    <location>
        <begin position="1"/>
        <end position="21"/>
    </location>
</feature>
<feature type="compositionally biased region" description="Basic and acidic residues" evidence="1">
    <location>
        <begin position="57"/>
        <end position="81"/>
    </location>
</feature>
<feature type="compositionally biased region" description="Gly residues" evidence="1">
    <location>
        <begin position="37"/>
        <end position="51"/>
    </location>
</feature>
<feature type="region of interest" description="Disordered" evidence="1">
    <location>
        <begin position="36"/>
        <end position="208"/>
    </location>
</feature>
<comment type="caution">
    <text evidence="2">The sequence shown here is derived from an EMBL/GenBank/DDBJ whole genome shotgun (WGS) entry which is preliminary data.</text>
</comment>
<sequence>MLAVAVGRVDGRDGGDGGRRRGRCLLLTGGRLLLRGRLGGGRGGGRGGSRLGGAVARRPERREHVADRDDHADDHGQRDAAQHPAGRVDAPLGDGRRTLLGRERQVPARAVRRAVGGRGPRGPGGLGAERREDRRFPGIGDARAPAAGGTGLDGRGRRGVGRRGGLRGGCTRGTRGTRSCRAPPRRPAEHGGGAAHRLRGGARVVRGV</sequence>
<reference evidence="2 3" key="1">
    <citation type="submission" date="2019-05" db="EMBL/GenBank/DDBJ databases">
        <title>Genome sequence of Cellulomonas hominis strain CS1.</title>
        <authorList>
            <person name="Belmont J."/>
            <person name="Maclea K.S."/>
        </authorList>
    </citation>
    <scope>NUCLEOTIDE SEQUENCE [LARGE SCALE GENOMIC DNA]</scope>
    <source>
        <strain evidence="2 3">CS1</strain>
    </source>
</reference>
<protein>
    <submittedName>
        <fullName evidence="2">Uncharacterized protein</fullName>
    </submittedName>
</protein>
<proteinExistence type="predicted"/>
<accession>A0A7Z8K2A2</accession>
<feature type="non-terminal residue" evidence="2">
    <location>
        <position position="208"/>
    </location>
</feature>
<organism evidence="2 3">
    <name type="scientific">Cellulomonas hominis</name>
    <dbReference type="NCBI Taxonomy" id="156981"/>
    <lineage>
        <taxon>Bacteria</taxon>
        <taxon>Bacillati</taxon>
        <taxon>Actinomycetota</taxon>
        <taxon>Actinomycetes</taxon>
        <taxon>Micrococcales</taxon>
        <taxon>Cellulomonadaceae</taxon>
        <taxon>Cellulomonas</taxon>
    </lineage>
</organism>
<name>A0A7Z8K2A2_9CELL</name>
<dbReference type="AlphaFoldDB" id="A0A7Z8K2A2"/>
<dbReference type="Proteomes" id="UP000308121">
    <property type="component" value="Unassembled WGS sequence"/>
</dbReference>
<feature type="compositionally biased region" description="Gly residues" evidence="1">
    <location>
        <begin position="116"/>
        <end position="127"/>
    </location>
</feature>
<feature type="compositionally biased region" description="Basic and acidic residues" evidence="1">
    <location>
        <begin position="94"/>
        <end position="106"/>
    </location>
</feature>
<evidence type="ECO:0000313" key="3">
    <source>
        <dbReference type="Proteomes" id="UP000308121"/>
    </source>
</evidence>
<dbReference type="EMBL" id="SZYE01000001">
    <property type="protein sequence ID" value="TKR27438.1"/>
    <property type="molecule type" value="Genomic_DNA"/>
</dbReference>